<dbReference type="SUPFAM" id="SSF46565">
    <property type="entry name" value="Chaperone J-domain"/>
    <property type="match status" value="1"/>
</dbReference>
<dbReference type="AlphaFoldDB" id="A0A811SMY5"/>
<evidence type="ECO:0000256" key="1">
    <source>
        <dbReference type="SAM" id="Coils"/>
    </source>
</evidence>
<feature type="region of interest" description="Disordered" evidence="2">
    <location>
        <begin position="643"/>
        <end position="729"/>
    </location>
</feature>
<reference evidence="3" key="1">
    <citation type="submission" date="2020-10" db="EMBL/GenBank/DDBJ databases">
        <authorList>
            <person name="Han B."/>
            <person name="Lu T."/>
            <person name="Zhao Q."/>
            <person name="Huang X."/>
            <person name="Zhao Y."/>
        </authorList>
    </citation>
    <scope>NUCLEOTIDE SEQUENCE</scope>
</reference>
<feature type="compositionally biased region" description="Basic and acidic residues" evidence="2">
    <location>
        <begin position="643"/>
        <end position="671"/>
    </location>
</feature>
<feature type="coiled-coil region" evidence="1">
    <location>
        <begin position="763"/>
        <end position="795"/>
    </location>
</feature>
<feature type="region of interest" description="Disordered" evidence="2">
    <location>
        <begin position="450"/>
        <end position="534"/>
    </location>
</feature>
<proteinExistence type="predicted"/>
<feature type="region of interest" description="Disordered" evidence="2">
    <location>
        <begin position="327"/>
        <end position="366"/>
    </location>
</feature>
<evidence type="ECO:0000256" key="2">
    <source>
        <dbReference type="SAM" id="MobiDB-lite"/>
    </source>
</evidence>
<dbReference type="Proteomes" id="UP000604825">
    <property type="component" value="Unassembled WGS sequence"/>
</dbReference>
<keyword evidence="4" id="KW-1185">Reference proteome</keyword>
<feature type="compositionally biased region" description="Basic and acidic residues" evidence="2">
    <location>
        <begin position="122"/>
        <end position="132"/>
    </location>
</feature>
<feature type="compositionally biased region" description="Pro residues" evidence="2">
    <location>
        <begin position="330"/>
        <end position="341"/>
    </location>
</feature>
<accession>A0A811SMY5</accession>
<gene>
    <name evidence="3" type="ORF">NCGR_LOCUS66040</name>
</gene>
<dbReference type="Gene3D" id="1.10.287.110">
    <property type="entry name" value="DnaJ domain"/>
    <property type="match status" value="1"/>
</dbReference>
<name>A0A811SMY5_9POAL</name>
<feature type="compositionally biased region" description="Polar residues" evidence="2">
    <location>
        <begin position="349"/>
        <end position="366"/>
    </location>
</feature>
<organism evidence="3 4">
    <name type="scientific">Miscanthus lutarioriparius</name>
    <dbReference type="NCBI Taxonomy" id="422564"/>
    <lineage>
        <taxon>Eukaryota</taxon>
        <taxon>Viridiplantae</taxon>
        <taxon>Streptophyta</taxon>
        <taxon>Embryophyta</taxon>
        <taxon>Tracheophyta</taxon>
        <taxon>Spermatophyta</taxon>
        <taxon>Magnoliopsida</taxon>
        <taxon>Liliopsida</taxon>
        <taxon>Poales</taxon>
        <taxon>Poaceae</taxon>
        <taxon>PACMAD clade</taxon>
        <taxon>Panicoideae</taxon>
        <taxon>Andropogonodae</taxon>
        <taxon>Andropogoneae</taxon>
        <taxon>Saccharinae</taxon>
        <taxon>Miscanthus</taxon>
    </lineage>
</organism>
<dbReference type="GO" id="GO:0005737">
    <property type="term" value="C:cytoplasm"/>
    <property type="evidence" value="ECO:0007669"/>
    <property type="project" value="TreeGrafter"/>
</dbReference>
<feature type="compositionally biased region" description="Low complexity" evidence="2">
    <location>
        <begin position="716"/>
        <end position="729"/>
    </location>
</feature>
<dbReference type="InterPro" id="IPR036869">
    <property type="entry name" value="J_dom_sf"/>
</dbReference>
<sequence length="894" mass="99765">MDDSVLFNDLGPSKPPSASFYDDMFDSYFNDADEAPEPSPKASSSPSTPPPVFDKPVFDDDPDTADPFDAIPLFGGGGGGEGEDFLGGVGSAAKPERRESEAVGFDEDLLPGLGGSTNSTEEPVREVERDRQPVGFDDDLVPGFDRSMKPAPQMEPVAFDDGVIPDIGGGTSHPYSAREEPIIRQESESISSSKMSSTPEDPFVILGGTHRSGYSSFGLFSDPLNNIGMPVKEGNTKVDAPDNTSGIFQGSDIFTDFPKAMPPFSFTSENQSDINERRYAENINSMSLSDRTLNPFAGEDDLLEANQSSQRPNDVWVTVSDIALVTLPRSAPPPSRPPPPLAAKKPPTESVNRNQGYHHSACSNTSKTSQIDELEDFFMAKPANFANGHPQVLKHEGNGHYPSAATASFMDWTEMGHSKGGNQGAFDSMFTSNQYRQPEIDEKAEVCAHEMETTDEEERLENERIQREHKEEQRRAEREREEQLEREREKVRQREQEEQRRREKEREARQAVDKAVREARERAAAEARMRAEKEARQRAERAAVWKATTEARERAAVEARERAAKAAAEAKEREAAEARERAAKQRKELPGLLLKLEKRKQQNFRRKLLQKLGQKLSELLLRKLQQKHEGGLKEQLSRVAAEARQRAANEARERAAAEARARENQQRRATAEPDLESFFGMPSRSSSVPRSYNNTTTNPFDVQPHGNADSGGVRTSSSSASSFTQSSSSNLMDGLSSIFGAPSSSAVFQEVDGESEERRKARLERHQRTMGRAAKALAEKNERDLQAQREQEERHRIGESLDFEIKRWAAGKEGNLRALLSTLQYILWPECGWRPISLTDLITAASVKKEYRKATLCIHPDKVQQKGANLQQKYIAEKFSQHFNYKSSLLLLCF</sequence>
<dbReference type="PANTHER" id="PTHR23172">
    <property type="entry name" value="AUXILIN/CYCLIN G-ASSOCIATED KINASE-RELATED"/>
    <property type="match status" value="1"/>
</dbReference>
<dbReference type="GO" id="GO:0030276">
    <property type="term" value="F:clathrin binding"/>
    <property type="evidence" value="ECO:0007669"/>
    <property type="project" value="TreeGrafter"/>
</dbReference>
<keyword evidence="1" id="KW-0175">Coiled coil</keyword>
<dbReference type="GO" id="GO:0031982">
    <property type="term" value="C:vesicle"/>
    <property type="evidence" value="ECO:0007669"/>
    <property type="project" value="TreeGrafter"/>
</dbReference>
<dbReference type="GO" id="GO:0072583">
    <property type="term" value="P:clathrin-dependent endocytosis"/>
    <property type="evidence" value="ECO:0007669"/>
    <property type="project" value="TreeGrafter"/>
</dbReference>
<feature type="compositionally biased region" description="Gly residues" evidence="2">
    <location>
        <begin position="74"/>
        <end position="90"/>
    </location>
</feature>
<comment type="caution">
    <text evidence="3">The sequence shown here is derived from an EMBL/GenBank/DDBJ whole genome shotgun (WGS) entry which is preliminary data.</text>
</comment>
<dbReference type="EMBL" id="CAJGYO010000353">
    <property type="protein sequence ID" value="CAD6341942.1"/>
    <property type="molecule type" value="Genomic_DNA"/>
</dbReference>
<feature type="compositionally biased region" description="Polar residues" evidence="2">
    <location>
        <begin position="683"/>
        <end position="700"/>
    </location>
</feature>
<feature type="compositionally biased region" description="Basic and acidic residues" evidence="2">
    <location>
        <begin position="461"/>
        <end position="534"/>
    </location>
</feature>
<dbReference type="OrthoDB" id="1717591at2759"/>
<evidence type="ECO:0000313" key="4">
    <source>
        <dbReference type="Proteomes" id="UP000604825"/>
    </source>
</evidence>
<evidence type="ECO:0000313" key="3">
    <source>
        <dbReference type="EMBL" id="CAD6341942.1"/>
    </source>
</evidence>
<feature type="region of interest" description="Disordered" evidence="2">
    <location>
        <begin position="563"/>
        <end position="584"/>
    </location>
</feature>
<dbReference type="GO" id="GO:0072318">
    <property type="term" value="P:clathrin coat disassembly"/>
    <property type="evidence" value="ECO:0007669"/>
    <property type="project" value="TreeGrafter"/>
</dbReference>
<dbReference type="PANTHER" id="PTHR23172:SF19">
    <property type="entry name" value="J DOMAIN-CONTAINING PROTEIN"/>
    <property type="match status" value="1"/>
</dbReference>
<feature type="region of interest" description="Disordered" evidence="2">
    <location>
        <begin position="1"/>
        <end position="180"/>
    </location>
</feature>
<protein>
    <submittedName>
        <fullName evidence="3">Uncharacterized protein</fullName>
    </submittedName>
</protein>